<evidence type="ECO:0000256" key="1">
    <source>
        <dbReference type="SAM" id="Coils"/>
    </source>
</evidence>
<dbReference type="Proteomes" id="UP000034301">
    <property type="component" value="Unassembled WGS sequence"/>
</dbReference>
<dbReference type="EMBL" id="LBYC01000011">
    <property type="protein sequence ID" value="KKR42970.1"/>
    <property type="molecule type" value="Genomic_DNA"/>
</dbReference>
<name>A0A0G0T789_9BACT</name>
<accession>A0A0G0T789</accession>
<evidence type="ECO:0000313" key="3">
    <source>
        <dbReference type="Proteomes" id="UP000034301"/>
    </source>
</evidence>
<sequence>MYFLLALFFISLSGIAFMIGRKMLVLQDAQIEQGKEIFLEVPYIEEWKHLTVRGAKRHSYLALVATIRLYVRSSNFIKDKYEKILTEIENKRKEHIIKRGKKEVSRFLKTVSDYKRKVREIKHRVAEEEEERNS</sequence>
<evidence type="ECO:0000313" key="2">
    <source>
        <dbReference type="EMBL" id="KKR42970.1"/>
    </source>
</evidence>
<protein>
    <submittedName>
        <fullName evidence="2">Uncharacterized protein</fullName>
    </submittedName>
</protein>
<feature type="coiled-coil region" evidence="1">
    <location>
        <begin position="78"/>
        <end position="131"/>
    </location>
</feature>
<reference evidence="2 3" key="1">
    <citation type="journal article" date="2015" name="Nature">
        <title>rRNA introns, odd ribosomes, and small enigmatic genomes across a large radiation of phyla.</title>
        <authorList>
            <person name="Brown C.T."/>
            <person name="Hug L.A."/>
            <person name="Thomas B.C."/>
            <person name="Sharon I."/>
            <person name="Castelle C.J."/>
            <person name="Singh A."/>
            <person name="Wilkins M.J."/>
            <person name="Williams K.H."/>
            <person name="Banfield J.F."/>
        </authorList>
    </citation>
    <scope>NUCLEOTIDE SEQUENCE [LARGE SCALE GENOMIC DNA]</scope>
</reference>
<gene>
    <name evidence="2" type="ORF">UT78_C0011G0011</name>
</gene>
<keyword evidence="1" id="KW-0175">Coiled coil</keyword>
<dbReference type="AlphaFoldDB" id="A0A0G0T789"/>
<organism evidence="2 3">
    <name type="scientific">Candidatus Nomurabacteria bacterium GW2011_GWF2_40_12</name>
    <dbReference type="NCBI Taxonomy" id="1618776"/>
    <lineage>
        <taxon>Bacteria</taxon>
        <taxon>Candidatus Nomuraibacteriota</taxon>
    </lineage>
</organism>
<comment type="caution">
    <text evidence="2">The sequence shown here is derived from an EMBL/GenBank/DDBJ whole genome shotgun (WGS) entry which is preliminary data.</text>
</comment>
<proteinExistence type="predicted"/>